<keyword evidence="5" id="KW-0411">Iron-sulfur</keyword>
<proteinExistence type="predicted"/>
<keyword evidence="3" id="KW-0479">Metal-binding</keyword>
<organism evidence="6 7">
    <name type="scientific">Winmispira thermophila (strain ATCC 49972 / DSM 6192 / RI 19.B1)</name>
    <name type="common">Spirochaeta thermophila</name>
    <dbReference type="NCBI Taxonomy" id="665571"/>
    <lineage>
        <taxon>Bacteria</taxon>
        <taxon>Pseudomonadati</taxon>
        <taxon>Spirochaetota</taxon>
        <taxon>Spirochaetia</taxon>
        <taxon>Winmispirales</taxon>
        <taxon>Winmispiraceae</taxon>
        <taxon>Winmispira</taxon>
    </lineage>
</organism>
<dbReference type="GO" id="GO:0051539">
    <property type="term" value="F:4 iron, 4 sulfur cluster binding"/>
    <property type="evidence" value="ECO:0007669"/>
    <property type="project" value="UniProtKB-KW"/>
</dbReference>
<evidence type="ECO:0000256" key="3">
    <source>
        <dbReference type="ARBA" id="ARBA00022723"/>
    </source>
</evidence>
<reference evidence="6 7" key="2">
    <citation type="journal article" date="2010" name="J. Bacteriol.">
        <title>Genome sequence of the polysaccharide-degrading, thermophilic anaerobe Spirochaeta thermophila DSM 6192.</title>
        <authorList>
            <person name="Angelov A."/>
            <person name="Liebl S."/>
            <person name="Ballschmiter M."/>
            <person name="Bomeke M."/>
            <person name="Lehmann R."/>
            <person name="Liesegang H."/>
            <person name="Daniel R."/>
            <person name="Liebl W."/>
        </authorList>
    </citation>
    <scope>NUCLEOTIDE SEQUENCE [LARGE SCALE GENOMIC DNA]</scope>
    <source>
        <strain evidence="7">ATCC 49972 / DSM 6192 / RI 19.B1</strain>
    </source>
</reference>
<dbReference type="HOGENOM" id="CLU_027486_0_1_12"/>
<dbReference type="CDD" id="cd13944">
    <property type="entry name" value="lytB_ispH"/>
    <property type="match status" value="1"/>
</dbReference>
<dbReference type="PANTHER" id="PTHR30426:SF0">
    <property type="entry name" value="4-HYDROXY-3-METHYLBUT-2-ENYL DIPHOSPHATE REDUCTASE"/>
    <property type="match status" value="1"/>
</dbReference>
<dbReference type="Pfam" id="PF02401">
    <property type="entry name" value="LYTB"/>
    <property type="match status" value="1"/>
</dbReference>
<dbReference type="GO" id="GO:0051745">
    <property type="term" value="F:4-hydroxy-3-methylbut-2-enyl diphosphate reductase activity"/>
    <property type="evidence" value="ECO:0007669"/>
    <property type="project" value="InterPro"/>
</dbReference>
<gene>
    <name evidence="6" type="ordered locus">STHERM_c17130</name>
</gene>
<evidence type="ECO:0000256" key="4">
    <source>
        <dbReference type="ARBA" id="ARBA00023004"/>
    </source>
</evidence>
<dbReference type="AlphaFoldDB" id="E0RNY7"/>
<evidence type="ECO:0000256" key="1">
    <source>
        <dbReference type="ARBA" id="ARBA00001966"/>
    </source>
</evidence>
<dbReference type="RefSeq" id="WP_013314488.1">
    <property type="nucleotide sequence ID" value="NC_014484.1"/>
</dbReference>
<dbReference type="PANTHER" id="PTHR30426">
    <property type="entry name" value="4-HYDROXY-3-METHYLBUT-2-ENYL DIPHOSPHATE REDUCTASE"/>
    <property type="match status" value="1"/>
</dbReference>
<dbReference type="InterPro" id="IPR003451">
    <property type="entry name" value="LytB/IspH"/>
</dbReference>
<accession>E0RNY7</accession>
<reference key="1">
    <citation type="submission" date="2009-08" db="EMBL/GenBank/DDBJ databases">
        <title>The genome sequence of Spirochaeta thermophila DSM6192.</title>
        <authorList>
            <person name="Angelov A."/>
            <person name="Mientus M."/>
            <person name="Wittenberg S."/>
            <person name="Lehmann R."/>
            <person name="Liesegang H."/>
            <person name="Daniel R."/>
            <person name="Liebl W."/>
        </authorList>
    </citation>
    <scope>NUCLEOTIDE SEQUENCE</scope>
    <source>
        <strain>DSM 6192</strain>
    </source>
</reference>
<protein>
    <submittedName>
        <fullName evidence="6">Putative 4-hydroxy-3-methylbut-2-enyl diphosphate reductase</fullName>
    </submittedName>
</protein>
<evidence type="ECO:0000256" key="2">
    <source>
        <dbReference type="ARBA" id="ARBA00022485"/>
    </source>
</evidence>
<dbReference type="eggNOG" id="COG0761">
    <property type="taxonomic scope" value="Bacteria"/>
</dbReference>
<keyword evidence="4" id="KW-0408">Iron</keyword>
<dbReference type="GO" id="GO:0046872">
    <property type="term" value="F:metal ion binding"/>
    <property type="evidence" value="ECO:0007669"/>
    <property type="project" value="UniProtKB-KW"/>
</dbReference>
<evidence type="ECO:0000313" key="6">
    <source>
        <dbReference type="EMBL" id="ADN02649.1"/>
    </source>
</evidence>
<evidence type="ECO:0000313" key="7">
    <source>
        <dbReference type="Proteomes" id="UP000001296"/>
    </source>
</evidence>
<dbReference type="Gene3D" id="3.40.50.11270">
    <property type="match status" value="1"/>
</dbReference>
<dbReference type="EMBL" id="CP001698">
    <property type="protein sequence ID" value="ADN02649.1"/>
    <property type="molecule type" value="Genomic_DNA"/>
</dbReference>
<name>E0RNY7_WINT6</name>
<dbReference type="PaxDb" id="665571-STHERM_c17130"/>
<dbReference type="KEGG" id="sta:STHERM_c17130"/>
<evidence type="ECO:0000256" key="5">
    <source>
        <dbReference type="ARBA" id="ARBA00023014"/>
    </source>
</evidence>
<dbReference type="GO" id="GO:0019288">
    <property type="term" value="P:isopentenyl diphosphate biosynthetic process, methylerythritol 4-phosphate pathway"/>
    <property type="evidence" value="ECO:0007669"/>
    <property type="project" value="InterPro"/>
</dbReference>
<dbReference type="Proteomes" id="UP000001296">
    <property type="component" value="Chromosome"/>
</dbReference>
<dbReference type="NCBIfam" id="TIGR00216">
    <property type="entry name" value="ispH_lytB"/>
    <property type="match status" value="1"/>
</dbReference>
<comment type="cofactor">
    <cofactor evidence="1">
        <name>[4Fe-4S] cluster</name>
        <dbReference type="ChEBI" id="CHEBI:49883"/>
    </cofactor>
</comment>
<dbReference type="Gene3D" id="3.40.1010.20">
    <property type="entry name" value="4-hydroxy-3-methylbut-2-enyl diphosphate reductase, catalytic domain"/>
    <property type="match status" value="2"/>
</dbReference>
<dbReference type="GO" id="GO:0050992">
    <property type="term" value="P:dimethylallyl diphosphate biosynthetic process"/>
    <property type="evidence" value="ECO:0007669"/>
    <property type="project" value="InterPro"/>
</dbReference>
<keyword evidence="2" id="KW-0004">4Fe-4S</keyword>
<sequence length="301" mass="33915">MEILAPRFSGFCPGVKKAEDALLALRNGTDEPLYVLGELIHNHHFIEELERRRIHTVSRIEDIPEGAHVVIRTHGIPREVEERLRERFRVTDLTCFKVKALQKVILDHDRAGYAVLISGKRKHPEVQGLVSYARKVWVLETNEEIESFFREVKEDPSHPLHPPQPVLLVSQTTAPHSLFEALTTAARTHLPRHTLAVHNSICPITTHREEAALALQDQVDLTLVIGDPSSSNAAKLYERLKAHNPATWFITSVDDLPALHPHLRRATRIQLVSSSSTPPSQEAAIRTHLLTHYDTTPSSSD</sequence>